<dbReference type="Proteomes" id="UP000289340">
    <property type="component" value="Chromosome 16"/>
</dbReference>
<evidence type="ECO:0000313" key="3">
    <source>
        <dbReference type="EMBL" id="RZB62094.1"/>
    </source>
</evidence>
<dbReference type="InterPro" id="IPR005069">
    <property type="entry name" value="Nucl-diP-sugar_transferase"/>
</dbReference>
<keyword evidence="4" id="KW-1185">Reference proteome</keyword>
<keyword evidence="1" id="KW-0472">Membrane</keyword>
<name>A0A445GLL7_GLYSO</name>
<sequence length="467" mass="54923">MKKNTSAVKNAGGIKAWSFRSHQLLVRRVMQLTMFIAGLHVCWVFLSNSASSIEFHTFSHYFIAQLTKAGYESKLESVLRSASMKDKTVIITTLNDAWAKPGSIFDLFLESFRLGNQTKKFLNHLVVITLDQKAHARCLALHKHCYQLETKGDNFTGEAFFMTADYLQMMWRRIEFLGTVLDMGYNFVFTDTDVMWLRDPFKLFYKDVDFQIACDFFNGNSHDLNNFPNGGFNYVKSNKRTILFYKFWFNSRNVFPKLHDQDVLNKIKKDSFVSNMKLKIRFLSTSYFGGFCQHAEDFNKVSTMHANCCFGLDNKVNDLKNLLEDWKKYVALPENEKNQSHPSWSVSCRESVERFKQRKQKNKGRFRRRALAVTGFFPVFDFDFQDMTDRSDVFNGNSSYLNNFPDGGFKYVKSNNRTIWFYKFWYYSRNVYPGHHEQSVLNNIKMHPLVSRMKLKMRLLSTSYFWS</sequence>
<reference evidence="3 4" key="1">
    <citation type="submission" date="2018-09" db="EMBL/GenBank/DDBJ databases">
        <title>A high-quality reference genome of wild soybean provides a powerful tool to mine soybean genomes.</title>
        <authorList>
            <person name="Xie M."/>
            <person name="Chung C.Y.L."/>
            <person name="Li M.-W."/>
            <person name="Wong F.-L."/>
            <person name="Chan T.-F."/>
            <person name="Lam H.-M."/>
        </authorList>
    </citation>
    <scope>NUCLEOTIDE SEQUENCE [LARGE SCALE GENOMIC DNA]</scope>
    <source>
        <strain evidence="4">cv. W05</strain>
        <tissue evidence="3">Hypocotyl of etiolated seedlings</tissue>
    </source>
</reference>
<evidence type="ECO:0000313" key="4">
    <source>
        <dbReference type="Proteomes" id="UP000289340"/>
    </source>
</evidence>
<organism evidence="3 4">
    <name type="scientific">Glycine soja</name>
    <name type="common">Wild soybean</name>
    <dbReference type="NCBI Taxonomy" id="3848"/>
    <lineage>
        <taxon>Eukaryota</taxon>
        <taxon>Viridiplantae</taxon>
        <taxon>Streptophyta</taxon>
        <taxon>Embryophyta</taxon>
        <taxon>Tracheophyta</taxon>
        <taxon>Spermatophyta</taxon>
        <taxon>Magnoliopsida</taxon>
        <taxon>eudicotyledons</taxon>
        <taxon>Gunneridae</taxon>
        <taxon>Pentapetalae</taxon>
        <taxon>rosids</taxon>
        <taxon>fabids</taxon>
        <taxon>Fabales</taxon>
        <taxon>Fabaceae</taxon>
        <taxon>Papilionoideae</taxon>
        <taxon>50 kb inversion clade</taxon>
        <taxon>NPAAA clade</taxon>
        <taxon>indigoferoid/millettioid clade</taxon>
        <taxon>Phaseoleae</taxon>
        <taxon>Glycine</taxon>
        <taxon>Glycine subgen. Soja</taxon>
    </lineage>
</organism>
<evidence type="ECO:0000256" key="1">
    <source>
        <dbReference type="SAM" id="Phobius"/>
    </source>
</evidence>
<dbReference type="PANTHER" id="PTHR46038">
    <property type="entry name" value="EXPRESSED PROTEIN-RELATED"/>
    <property type="match status" value="1"/>
</dbReference>
<comment type="caution">
    <text evidence="3">The sequence shown here is derived from an EMBL/GenBank/DDBJ whole genome shotgun (WGS) entry which is preliminary data.</text>
</comment>
<keyword evidence="1" id="KW-1133">Transmembrane helix</keyword>
<accession>A0A445GLL7</accession>
<evidence type="ECO:0000259" key="2">
    <source>
        <dbReference type="Pfam" id="PF03407"/>
    </source>
</evidence>
<dbReference type="EMBL" id="QZWG01000016">
    <property type="protein sequence ID" value="RZB62094.1"/>
    <property type="molecule type" value="Genomic_DNA"/>
</dbReference>
<feature type="domain" description="Nucleotide-diphospho-sugar transferase" evidence="2">
    <location>
        <begin position="121"/>
        <end position="319"/>
    </location>
</feature>
<dbReference type="PANTHER" id="PTHR46038:SF13">
    <property type="entry name" value="GLYCOSYLTRANSFERASE"/>
    <property type="match status" value="1"/>
</dbReference>
<feature type="domain" description="Nucleotide-diphospho-sugar transferase" evidence="2">
    <location>
        <begin position="376"/>
        <end position="465"/>
    </location>
</feature>
<dbReference type="Pfam" id="PF03407">
    <property type="entry name" value="Nucleotid_trans"/>
    <property type="match status" value="2"/>
</dbReference>
<proteinExistence type="predicted"/>
<dbReference type="InterPro" id="IPR044821">
    <property type="entry name" value="At1g28695/At4g15970-like"/>
</dbReference>
<feature type="transmembrane region" description="Helical" evidence="1">
    <location>
        <begin position="29"/>
        <end position="46"/>
    </location>
</feature>
<gene>
    <name evidence="3" type="ORF">D0Y65_044380</name>
</gene>
<keyword evidence="1" id="KW-0812">Transmembrane</keyword>
<dbReference type="AlphaFoldDB" id="A0A445GLL7"/>
<protein>
    <recommendedName>
        <fullName evidence="2">Nucleotide-diphospho-sugar transferase domain-containing protein</fullName>
    </recommendedName>
</protein>